<dbReference type="EMBL" id="KT007026">
    <property type="protein sequence ID" value="AKQ03972.1"/>
    <property type="molecule type" value="Genomic_DNA"/>
</dbReference>
<dbReference type="AlphaFoldDB" id="A0A0H4TBU7"/>
<accession>A0A0H4TBU7</accession>
<evidence type="ECO:0000313" key="1">
    <source>
        <dbReference type="EMBL" id="AKQ03972.1"/>
    </source>
</evidence>
<proteinExistence type="predicted"/>
<reference evidence="1" key="1">
    <citation type="journal article" date="2015" name="ISME J.">
        <title>Aquifer environment selects for microbial species cohorts in sediment and groundwater.</title>
        <authorList>
            <person name="Hug L.A."/>
            <person name="Thomas B.C."/>
            <person name="Brown C.T."/>
            <person name="Frischkorn K.R."/>
            <person name="Williams K.H."/>
            <person name="Tringe S.G."/>
            <person name="Banfield J.F."/>
        </authorList>
    </citation>
    <scope>NUCLEOTIDE SEQUENCE</scope>
</reference>
<sequence>MRIMMKNLILLVVFSGIVACASQSYVRQTQKEPEILTVRSDGTMVFNQRTLNKEDVVIYPDGFGGERAAIKVYVPLKPDFYRNTIRVQREGTDTAVIPN</sequence>
<organism evidence="1">
    <name type="scientific">uncultured gamma proteobacterium Rifle_16ft_4_minimus_39789</name>
    <dbReference type="NCBI Taxonomy" id="1665200"/>
    <lineage>
        <taxon>Bacteria</taxon>
        <taxon>Pseudomonadati</taxon>
        <taxon>Pseudomonadota</taxon>
        <taxon>Gammaproteobacteria</taxon>
        <taxon>environmental samples</taxon>
    </lineage>
</organism>
<dbReference type="PROSITE" id="PS51257">
    <property type="entry name" value="PROKAR_LIPOPROTEIN"/>
    <property type="match status" value="1"/>
</dbReference>
<name>A0A0H4TBU7_9GAMM</name>
<evidence type="ECO:0008006" key="2">
    <source>
        <dbReference type="Google" id="ProtNLM"/>
    </source>
</evidence>
<protein>
    <recommendedName>
        <fullName evidence="2">Lipoprotein</fullName>
    </recommendedName>
</protein>